<keyword evidence="1" id="KW-0378">Hydrolase</keyword>
<dbReference type="PANTHER" id="PTHR30337">
    <property type="entry name" value="COMPONENT OF ATP-DEPENDENT DSDNA EXONUCLEASE"/>
    <property type="match status" value="1"/>
</dbReference>
<evidence type="ECO:0000259" key="2">
    <source>
        <dbReference type="Pfam" id="PF00149"/>
    </source>
</evidence>
<dbReference type="PANTHER" id="PTHR30337:SF7">
    <property type="entry name" value="PHOSPHOESTERASE"/>
    <property type="match status" value="1"/>
</dbReference>
<proteinExistence type="predicted"/>
<dbReference type="EMBL" id="QLZQ01000006">
    <property type="protein sequence ID" value="RAZ66738.1"/>
    <property type="molecule type" value="Genomic_DNA"/>
</dbReference>
<dbReference type="Pfam" id="PF00149">
    <property type="entry name" value="Metallophos"/>
    <property type="match status" value="1"/>
</dbReference>
<sequence length="404" mass="45446">MASIRFIHSADLHLGSPFSGMKGLDAEQWKILQNSTLAAFERLISYTLETGPDFLLIVGDVYDGEDRNLRAQHRFQQGMEQLHKAGIPVFLSHGNHDHLSGGAASFDLPANVHVFQDRVENVTLTVGGATVKIAGFSYGRRHITESMIEHYPVKETGVFQIGMLHGSEESDTEHAMYAPFRKEQLLDKKYDYWALGHIHKRQQLSLDPPIVYPGNLQGRHRKESGPKGFYEVVLTDGHAELEFIGAEAVCFERIEVDCSGVQHMNELFSVAKEQIEAHDAEALVAELELQNLDEATIHMLEDIPDGELVYALREALSNPRRFVHISTVQLDKKGLSSELSPFGKQLASRLESWEAGDWKQALKELYNHPKSGRFLPQLNSGLQEDLQAEAIAKIRKMMALEEQR</sequence>
<evidence type="ECO:0000256" key="1">
    <source>
        <dbReference type="ARBA" id="ARBA00022801"/>
    </source>
</evidence>
<dbReference type="InterPro" id="IPR004843">
    <property type="entry name" value="Calcineurin-like_PHP"/>
</dbReference>
<dbReference type="RefSeq" id="WP_112233609.1">
    <property type="nucleotide sequence ID" value="NZ_QLZQ01000006.1"/>
</dbReference>
<dbReference type="InterPro" id="IPR041796">
    <property type="entry name" value="Mre11_N"/>
</dbReference>
<gene>
    <name evidence="3" type="ORF">DP119_13145</name>
</gene>
<dbReference type="GO" id="GO:0004527">
    <property type="term" value="F:exonuclease activity"/>
    <property type="evidence" value="ECO:0007669"/>
    <property type="project" value="UniProtKB-KW"/>
</dbReference>
<comment type="caution">
    <text evidence="3">The sequence shown here is derived from an EMBL/GenBank/DDBJ whole genome shotgun (WGS) entry which is preliminary data.</text>
</comment>
<dbReference type="Gene3D" id="3.60.21.10">
    <property type="match status" value="1"/>
</dbReference>
<keyword evidence="3" id="KW-0540">Nuclease</keyword>
<feature type="domain" description="Calcineurin-like phosphoesterase" evidence="2">
    <location>
        <begin position="4"/>
        <end position="200"/>
    </location>
</feature>
<keyword evidence="3" id="KW-0269">Exonuclease</keyword>
<accession>A0A365K3J6</accession>
<dbReference type="PIRSF" id="PIRSF033091">
    <property type="entry name" value="Pesterase_YhaO"/>
    <property type="match status" value="1"/>
</dbReference>
<keyword evidence="4" id="KW-1185">Reference proteome</keyword>
<evidence type="ECO:0000313" key="4">
    <source>
        <dbReference type="Proteomes" id="UP000251869"/>
    </source>
</evidence>
<dbReference type="OrthoDB" id="9773856at2"/>
<dbReference type="SUPFAM" id="SSF56300">
    <property type="entry name" value="Metallo-dependent phosphatases"/>
    <property type="match status" value="1"/>
</dbReference>
<dbReference type="InterPro" id="IPR050535">
    <property type="entry name" value="DNA_Repair-Maintenance_Comp"/>
</dbReference>
<dbReference type="InterPro" id="IPR014576">
    <property type="entry name" value="Pesterase_YhaO"/>
</dbReference>
<evidence type="ECO:0000313" key="3">
    <source>
        <dbReference type="EMBL" id="RAZ66738.1"/>
    </source>
</evidence>
<organism evidence="3 4">
    <name type="scientific">Planococcus maitriensis</name>
    <dbReference type="NCBI Taxonomy" id="221799"/>
    <lineage>
        <taxon>Bacteria</taxon>
        <taxon>Bacillati</taxon>
        <taxon>Bacillota</taxon>
        <taxon>Bacilli</taxon>
        <taxon>Bacillales</taxon>
        <taxon>Caryophanaceae</taxon>
        <taxon>Planococcus</taxon>
    </lineage>
</organism>
<reference evidence="3 4" key="1">
    <citation type="submission" date="2018-06" db="EMBL/GenBank/DDBJ databases">
        <title>The draft genome sequences of strains SCU63 and S1.</title>
        <authorList>
            <person name="Gan L."/>
        </authorList>
    </citation>
    <scope>NUCLEOTIDE SEQUENCE [LARGE SCALE GENOMIC DNA]</scope>
    <source>
        <strain evidence="3 4">S1</strain>
    </source>
</reference>
<protein>
    <submittedName>
        <fullName evidence="3">DNA repair exonuclease</fullName>
    </submittedName>
</protein>
<dbReference type="Proteomes" id="UP000251869">
    <property type="component" value="Unassembled WGS sequence"/>
</dbReference>
<dbReference type="CDD" id="cd00840">
    <property type="entry name" value="MPP_Mre11_N"/>
    <property type="match status" value="1"/>
</dbReference>
<dbReference type="InterPro" id="IPR029052">
    <property type="entry name" value="Metallo-depent_PP-like"/>
</dbReference>
<name>A0A365K3J6_9BACL</name>
<dbReference type="AlphaFoldDB" id="A0A365K3J6"/>